<dbReference type="EMBL" id="VSSQ01091736">
    <property type="protein sequence ID" value="MPN37215.1"/>
    <property type="molecule type" value="Genomic_DNA"/>
</dbReference>
<reference evidence="1" key="1">
    <citation type="submission" date="2019-08" db="EMBL/GenBank/DDBJ databases">
        <authorList>
            <person name="Kucharzyk K."/>
            <person name="Murdoch R.W."/>
            <person name="Higgins S."/>
            <person name="Loffler F."/>
        </authorList>
    </citation>
    <scope>NUCLEOTIDE SEQUENCE</scope>
</reference>
<proteinExistence type="predicted"/>
<gene>
    <name evidence="1" type="ORF">SDC9_184731</name>
</gene>
<comment type="caution">
    <text evidence="1">The sequence shown here is derived from an EMBL/GenBank/DDBJ whole genome shotgun (WGS) entry which is preliminary data.</text>
</comment>
<organism evidence="1">
    <name type="scientific">bioreactor metagenome</name>
    <dbReference type="NCBI Taxonomy" id="1076179"/>
    <lineage>
        <taxon>unclassified sequences</taxon>
        <taxon>metagenomes</taxon>
        <taxon>ecological metagenomes</taxon>
    </lineage>
</organism>
<protein>
    <submittedName>
        <fullName evidence="1">Uncharacterized protein</fullName>
    </submittedName>
</protein>
<name>A0A645HDU8_9ZZZZ</name>
<sequence>MARKIQPTVGKTSFLPVFTDHRAVGDAFLQDFIKSPGNRICRFSRAQYEDSFVLFQIKTVSSHGQYIPVYADQFFGYDIWIGLHNRMIDNIQGDFPQFAVPVRDQICSVFYIIHLNHRISS</sequence>
<dbReference type="AlphaFoldDB" id="A0A645HDU8"/>
<accession>A0A645HDU8</accession>
<evidence type="ECO:0000313" key="1">
    <source>
        <dbReference type="EMBL" id="MPN37215.1"/>
    </source>
</evidence>